<dbReference type="Gene3D" id="1.20.1440.60">
    <property type="entry name" value="23S rRNA-intervening sequence"/>
    <property type="match status" value="1"/>
</dbReference>
<dbReference type="InterPro" id="IPR036583">
    <property type="entry name" value="23S_rRNA_IVS_sf"/>
</dbReference>
<dbReference type="NCBIfam" id="TIGR02436">
    <property type="entry name" value="four helix bundle protein"/>
    <property type="match status" value="1"/>
</dbReference>
<sequence>MYKFTAGFPEGKKFGLVKQLRRASISIPSNIAEGASREWAKNFSRFLEIAMSSCYEIETQILIANDLGFLNEKNLNELQLTLEAIIKMTLKFRFTLKKAV</sequence>
<gene>
    <name evidence="1" type="ORF">RM539_05025</name>
</gene>
<name>A0ABU3D336_9FLAO</name>
<comment type="caution">
    <text evidence="1">The sequence shown here is derived from an EMBL/GenBank/DDBJ whole genome shotgun (WGS) entry which is preliminary data.</text>
</comment>
<accession>A0ABU3D336</accession>
<dbReference type="EMBL" id="JAVRHK010000003">
    <property type="protein sequence ID" value="MDT0675942.1"/>
    <property type="molecule type" value="Genomic_DNA"/>
</dbReference>
<organism evidence="1 2">
    <name type="scientific">Autumnicola musiva</name>
    <dbReference type="NCBI Taxonomy" id="3075589"/>
    <lineage>
        <taxon>Bacteria</taxon>
        <taxon>Pseudomonadati</taxon>
        <taxon>Bacteroidota</taxon>
        <taxon>Flavobacteriia</taxon>
        <taxon>Flavobacteriales</taxon>
        <taxon>Flavobacteriaceae</taxon>
        <taxon>Autumnicola</taxon>
    </lineage>
</organism>
<dbReference type="CDD" id="cd16377">
    <property type="entry name" value="23S_rRNA_IVP_like"/>
    <property type="match status" value="1"/>
</dbReference>
<dbReference type="PANTHER" id="PTHR38471:SF2">
    <property type="entry name" value="FOUR HELIX BUNDLE PROTEIN"/>
    <property type="match status" value="1"/>
</dbReference>
<dbReference type="Pfam" id="PF05635">
    <property type="entry name" value="23S_rRNA_IVP"/>
    <property type="match status" value="1"/>
</dbReference>
<dbReference type="PANTHER" id="PTHR38471">
    <property type="entry name" value="FOUR HELIX BUNDLE PROTEIN"/>
    <property type="match status" value="1"/>
</dbReference>
<proteinExistence type="predicted"/>
<keyword evidence="2" id="KW-1185">Reference proteome</keyword>
<evidence type="ECO:0000313" key="1">
    <source>
        <dbReference type="EMBL" id="MDT0675942.1"/>
    </source>
</evidence>
<dbReference type="Proteomes" id="UP001262582">
    <property type="component" value="Unassembled WGS sequence"/>
</dbReference>
<dbReference type="RefSeq" id="WP_311502666.1">
    <property type="nucleotide sequence ID" value="NZ_JAVRHK010000003.1"/>
</dbReference>
<dbReference type="SUPFAM" id="SSF158446">
    <property type="entry name" value="IVS-encoded protein-like"/>
    <property type="match status" value="1"/>
</dbReference>
<reference evidence="1 2" key="1">
    <citation type="submission" date="2023-09" db="EMBL/GenBank/DDBJ databases">
        <authorList>
            <person name="Rey-Velasco X."/>
        </authorList>
    </citation>
    <scope>NUCLEOTIDE SEQUENCE [LARGE SCALE GENOMIC DNA]</scope>
    <source>
        <strain evidence="1 2">F117</strain>
    </source>
</reference>
<dbReference type="InterPro" id="IPR012657">
    <property type="entry name" value="23S_rRNA-intervening_sequence"/>
</dbReference>
<evidence type="ECO:0000313" key="2">
    <source>
        <dbReference type="Proteomes" id="UP001262582"/>
    </source>
</evidence>
<protein>
    <submittedName>
        <fullName evidence="1">Four helix bundle protein</fullName>
    </submittedName>
</protein>